<name>A0A8J1XIP8_OWEFU</name>
<evidence type="ECO:0000256" key="5">
    <source>
        <dbReference type="SAM" id="MobiDB-lite"/>
    </source>
</evidence>
<keyword evidence="3" id="KW-0804">Transcription</keyword>
<feature type="compositionally biased region" description="Polar residues" evidence="5">
    <location>
        <begin position="136"/>
        <end position="148"/>
    </location>
</feature>
<accession>A0A8J1XIP8</accession>
<organism evidence="6 7">
    <name type="scientific">Owenia fusiformis</name>
    <name type="common">Polychaete worm</name>
    <dbReference type="NCBI Taxonomy" id="6347"/>
    <lineage>
        <taxon>Eukaryota</taxon>
        <taxon>Metazoa</taxon>
        <taxon>Spiralia</taxon>
        <taxon>Lophotrochozoa</taxon>
        <taxon>Annelida</taxon>
        <taxon>Polychaeta</taxon>
        <taxon>Sedentaria</taxon>
        <taxon>Canalipalpata</taxon>
        <taxon>Sabellida</taxon>
        <taxon>Oweniida</taxon>
        <taxon>Oweniidae</taxon>
        <taxon>Owenia</taxon>
    </lineage>
</organism>
<feature type="region of interest" description="Disordered" evidence="5">
    <location>
        <begin position="74"/>
        <end position="104"/>
    </location>
</feature>
<dbReference type="PANTHER" id="PTHR15950:SF15">
    <property type="entry name" value="PROTEIN VESTIGIAL"/>
    <property type="match status" value="1"/>
</dbReference>
<dbReference type="AlphaFoldDB" id="A0A8J1XIP8"/>
<dbReference type="GO" id="GO:0005634">
    <property type="term" value="C:nucleus"/>
    <property type="evidence" value="ECO:0007669"/>
    <property type="project" value="UniProtKB-SubCell"/>
</dbReference>
<evidence type="ECO:0000313" key="6">
    <source>
        <dbReference type="EMBL" id="CAH1799936.1"/>
    </source>
</evidence>
<gene>
    <name evidence="6" type="ORF">OFUS_LOCUS23892</name>
</gene>
<dbReference type="OrthoDB" id="10069705at2759"/>
<dbReference type="Proteomes" id="UP000749559">
    <property type="component" value="Unassembled WGS sequence"/>
</dbReference>
<evidence type="ECO:0000256" key="2">
    <source>
        <dbReference type="ARBA" id="ARBA00023015"/>
    </source>
</evidence>
<dbReference type="PANTHER" id="PTHR15950">
    <property type="entry name" value="TRANSCRIPTION COFACTOR VESTIGIAL-LIKE PROTEIN"/>
    <property type="match status" value="1"/>
</dbReference>
<evidence type="ECO:0000256" key="3">
    <source>
        <dbReference type="ARBA" id="ARBA00023163"/>
    </source>
</evidence>
<evidence type="ECO:0000256" key="1">
    <source>
        <dbReference type="ARBA" id="ARBA00004123"/>
    </source>
</evidence>
<proteinExistence type="predicted"/>
<evidence type="ECO:0000313" key="7">
    <source>
        <dbReference type="Proteomes" id="UP000749559"/>
    </source>
</evidence>
<feature type="compositionally biased region" description="Basic and acidic residues" evidence="5">
    <location>
        <begin position="95"/>
        <end position="104"/>
    </location>
</feature>
<keyword evidence="2" id="KW-0805">Transcription regulation</keyword>
<keyword evidence="4" id="KW-0539">Nucleus</keyword>
<comment type="subcellular location">
    <subcellularLocation>
        <location evidence="1">Nucleus</location>
    </subcellularLocation>
</comment>
<comment type="caution">
    <text evidence="6">The sequence shown here is derived from an EMBL/GenBank/DDBJ whole genome shotgun (WGS) entry which is preliminary data.</text>
</comment>
<evidence type="ECO:0000256" key="4">
    <source>
        <dbReference type="ARBA" id="ARBA00023242"/>
    </source>
</evidence>
<dbReference type="GO" id="GO:0006355">
    <property type="term" value="P:regulation of DNA-templated transcription"/>
    <property type="evidence" value="ECO:0007669"/>
    <property type="project" value="InterPro"/>
</dbReference>
<feature type="region of interest" description="Disordered" evidence="5">
    <location>
        <begin position="136"/>
        <end position="187"/>
    </location>
</feature>
<protein>
    <submittedName>
        <fullName evidence="6">Uncharacterized protein</fullName>
    </submittedName>
</protein>
<feature type="region of interest" description="Disordered" evidence="5">
    <location>
        <begin position="298"/>
        <end position="317"/>
    </location>
</feature>
<reference evidence="6" key="1">
    <citation type="submission" date="2022-03" db="EMBL/GenBank/DDBJ databases">
        <authorList>
            <person name="Martin C."/>
        </authorList>
    </citation>
    <scope>NUCLEOTIDE SEQUENCE</scope>
</reference>
<dbReference type="Pfam" id="PF07545">
    <property type="entry name" value="Vg_Tdu"/>
    <property type="match status" value="1"/>
</dbReference>
<keyword evidence="7" id="KW-1185">Reference proteome</keyword>
<feature type="compositionally biased region" description="Low complexity" evidence="5">
    <location>
        <begin position="298"/>
        <end position="309"/>
    </location>
</feature>
<dbReference type="InterPro" id="IPR011520">
    <property type="entry name" value="Vg_fam"/>
</dbReference>
<dbReference type="EMBL" id="CAIIXF020000011">
    <property type="protein sequence ID" value="CAH1799936.1"/>
    <property type="molecule type" value="Genomic_DNA"/>
</dbReference>
<sequence length="317" mass="35158">MTCVDVMYQPYTSYFPYQRPHPTYEYPQKKFRPDPLDTSSFALGTPSSSLATHLSHSLASVSTAALVTPKLEDTPHTHAHHTTGLSVSHGPQPHATRDDPEIKPKDTRYLSANCVLLTYFNGDIATNVDEHFTKALNQPSSYTPDNQGSSPSSSNSPPHRPKDSTLMSERNFPPSFWNSSYQPTPVPPPHDPIQFPTDSYMSSSLHGMTSSLHGDPWHYPLGSSSHTYSRSMHDLASYSSMGSRSFNPHYGSLLMQPSLRTPRLGQCDLSKVSDAWGSRYGHTESSITDHLAHPHTQTSLSALESSSTETSKDLYWF</sequence>